<dbReference type="EMBL" id="KI517953">
    <property type="protein sequence ID" value="ESQ28001.1"/>
    <property type="molecule type" value="Genomic_DNA"/>
</dbReference>
<evidence type="ECO:0000256" key="1">
    <source>
        <dbReference type="SAM" id="MobiDB-lite"/>
    </source>
</evidence>
<proteinExistence type="predicted"/>
<dbReference type="KEGG" id="eus:EUTSA_v10019772mg"/>
<gene>
    <name evidence="2" type="ORF">EUTSA_v10019772mg</name>
</gene>
<feature type="compositionally biased region" description="Low complexity" evidence="1">
    <location>
        <begin position="65"/>
        <end position="75"/>
    </location>
</feature>
<dbReference type="Gramene" id="ESQ28001">
    <property type="protein sequence ID" value="ESQ28001"/>
    <property type="gene ID" value="EUTSA_v10019772mg"/>
</dbReference>
<accession>V4MA36</accession>
<sequence>MLLKILINTIEITKKLVYIVPLESFSNRFAVKTSRRSRSSFAVSRLLLIMALNTGPISVSRIIASSESSVSSPTSCTPKTDGSSKRKRCEDDSQSSSSYAEETMSGEDDQATNRKGALSVLQTI</sequence>
<feature type="region of interest" description="Disordered" evidence="1">
    <location>
        <begin position="65"/>
        <end position="124"/>
    </location>
</feature>
<organism evidence="2 3">
    <name type="scientific">Eutrema salsugineum</name>
    <name type="common">Saltwater cress</name>
    <name type="synonym">Sisymbrium salsugineum</name>
    <dbReference type="NCBI Taxonomy" id="72664"/>
    <lineage>
        <taxon>Eukaryota</taxon>
        <taxon>Viridiplantae</taxon>
        <taxon>Streptophyta</taxon>
        <taxon>Embryophyta</taxon>
        <taxon>Tracheophyta</taxon>
        <taxon>Spermatophyta</taxon>
        <taxon>Magnoliopsida</taxon>
        <taxon>eudicotyledons</taxon>
        <taxon>Gunneridae</taxon>
        <taxon>Pentapetalae</taxon>
        <taxon>rosids</taxon>
        <taxon>malvids</taxon>
        <taxon>Brassicales</taxon>
        <taxon>Brassicaceae</taxon>
        <taxon>Eutremeae</taxon>
        <taxon>Eutrema</taxon>
    </lineage>
</organism>
<dbReference type="AlphaFoldDB" id="V4MA36"/>
<protein>
    <submittedName>
        <fullName evidence="2">Uncharacterized protein</fullName>
    </submittedName>
</protein>
<feature type="non-terminal residue" evidence="2">
    <location>
        <position position="124"/>
    </location>
</feature>
<evidence type="ECO:0000313" key="2">
    <source>
        <dbReference type="EMBL" id="ESQ28001.1"/>
    </source>
</evidence>
<reference evidence="2 3" key="1">
    <citation type="journal article" date="2013" name="Front. Plant Sci.">
        <title>The Reference Genome of the Halophytic Plant Eutrema salsugineum.</title>
        <authorList>
            <person name="Yang R."/>
            <person name="Jarvis D.E."/>
            <person name="Chen H."/>
            <person name="Beilstein M.A."/>
            <person name="Grimwood J."/>
            <person name="Jenkins J."/>
            <person name="Shu S."/>
            <person name="Prochnik S."/>
            <person name="Xin M."/>
            <person name="Ma C."/>
            <person name="Schmutz J."/>
            <person name="Wing R.A."/>
            <person name="Mitchell-Olds T."/>
            <person name="Schumaker K.S."/>
            <person name="Wang X."/>
        </authorList>
    </citation>
    <scope>NUCLEOTIDE SEQUENCE [LARGE SCALE GENOMIC DNA]</scope>
</reference>
<name>V4MA36_EUTSA</name>
<feature type="compositionally biased region" description="Basic and acidic residues" evidence="1">
    <location>
        <begin position="82"/>
        <end position="91"/>
    </location>
</feature>
<keyword evidence="3" id="KW-1185">Reference proteome</keyword>
<dbReference type="Proteomes" id="UP000030689">
    <property type="component" value="Unassembled WGS sequence"/>
</dbReference>
<evidence type="ECO:0000313" key="3">
    <source>
        <dbReference type="Proteomes" id="UP000030689"/>
    </source>
</evidence>